<dbReference type="SUPFAM" id="SSF49899">
    <property type="entry name" value="Concanavalin A-like lectins/glucanases"/>
    <property type="match status" value="5"/>
</dbReference>
<dbReference type="SMART" id="SM00136">
    <property type="entry name" value="LamNT"/>
    <property type="match status" value="1"/>
</dbReference>
<feature type="domain" description="Laminin G" evidence="15">
    <location>
        <begin position="2635"/>
        <end position="2848"/>
    </location>
</feature>
<dbReference type="CDD" id="cd00055">
    <property type="entry name" value="EGF_Lam"/>
    <property type="match status" value="17"/>
</dbReference>
<feature type="domain" description="Laminin EGF-like" evidence="16">
    <location>
        <begin position="441"/>
        <end position="489"/>
    </location>
</feature>
<keyword evidence="2" id="KW-0964">Secreted</keyword>
<feature type="disulfide bond" evidence="13">
    <location>
        <begin position="1539"/>
        <end position="1548"/>
    </location>
</feature>
<dbReference type="FunFam" id="2.10.25.10:FF:000082">
    <property type="entry name" value="Laminin subunit alpha 1"/>
    <property type="match status" value="1"/>
</dbReference>
<dbReference type="FunFam" id="2.10.25.10:FF:000512">
    <property type="entry name" value="Laminin subunit alpha 1"/>
    <property type="match status" value="1"/>
</dbReference>
<dbReference type="PROSITE" id="PS50025">
    <property type="entry name" value="LAM_G_DOMAIN"/>
    <property type="match status" value="5"/>
</dbReference>
<dbReference type="FunFam" id="2.10.25.10:FF:000189">
    <property type="entry name" value="Laminin subunit alpha 2"/>
    <property type="match status" value="1"/>
</dbReference>
<dbReference type="FunFam" id="2.10.25.10:FF:000106">
    <property type="entry name" value="Heparan sulfate proteoglycan 2"/>
    <property type="match status" value="1"/>
</dbReference>
<evidence type="ECO:0000313" key="20">
    <source>
        <dbReference type="Proteomes" id="UP000494040"/>
    </source>
</evidence>
<dbReference type="GO" id="GO:0009888">
    <property type="term" value="P:tissue development"/>
    <property type="evidence" value="ECO:0007669"/>
    <property type="project" value="TreeGrafter"/>
</dbReference>
<comment type="caution">
    <text evidence="13">Lacks conserved residue(s) required for the propagation of feature annotation.</text>
</comment>
<feature type="domain" description="Laminin EGF-like" evidence="16">
    <location>
        <begin position="1520"/>
        <end position="1567"/>
    </location>
</feature>
<keyword evidence="5" id="KW-0677">Repeat</keyword>
<dbReference type="Pfam" id="PF00055">
    <property type="entry name" value="Laminin_N"/>
    <property type="match status" value="1"/>
</dbReference>
<evidence type="ECO:0000313" key="19">
    <source>
        <dbReference type="EnsemblMetazoa" id="XP_014250026.1"/>
    </source>
</evidence>
<dbReference type="FunFam" id="2.10.25.10:FF:000135">
    <property type="entry name" value="Laminin subunit beta 4"/>
    <property type="match status" value="1"/>
</dbReference>
<dbReference type="Pfam" id="PF00053">
    <property type="entry name" value="EGF_laminin"/>
    <property type="match status" value="15"/>
</dbReference>
<evidence type="ECO:0000256" key="3">
    <source>
        <dbReference type="ARBA" id="ARBA00022530"/>
    </source>
</evidence>
<feature type="domain" description="Laminin IV type A" evidence="17">
    <location>
        <begin position="1303"/>
        <end position="1476"/>
    </location>
</feature>
<dbReference type="SMART" id="SM00281">
    <property type="entry name" value="LamB"/>
    <property type="match status" value="2"/>
</dbReference>
<evidence type="ECO:0000259" key="17">
    <source>
        <dbReference type="PROSITE" id="PS51115"/>
    </source>
</evidence>
<keyword evidence="6" id="KW-0084">Basement membrane</keyword>
<evidence type="ECO:0008006" key="21">
    <source>
        <dbReference type="Google" id="ProtNLM"/>
    </source>
</evidence>
<organism evidence="19 20">
    <name type="scientific">Cimex lectularius</name>
    <name type="common">Bed bug</name>
    <name type="synonym">Acanthia lectularia</name>
    <dbReference type="NCBI Taxonomy" id="79782"/>
    <lineage>
        <taxon>Eukaryota</taxon>
        <taxon>Metazoa</taxon>
        <taxon>Ecdysozoa</taxon>
        <taxon>Arthropoda</taxon>
        <taxon>Hexapoda</taxon>
        <taxon>Insecta</taxon>
        <taxon>Pterygota</taxon>
        <taxon>Neoptera</taxon>
        <taxon>Paraneoptera</taxon>
        <taxon>Hemiptera</taxon>
        <taxon>Heteroptera</taxon>
        <taxon>Panheteroptera</taxon>
        <taxon>Cimicomorpha</taxon>
        <taxon>Cimicidae</taxon>
        <taxon>Cimex</taxon>
    </lineage>
</organism>
<feature type="domain" description="Laminin EGF-like" evidence="16">
    <location>
        <begin position="1135"/>
        <end position="1180"/>
    </location>
</feature>
<dbReference type="KEGG" id="clec:106666975"/>
<feature type="disulfide bond" evidence="13">
    <location>
        <begin position="1040"/>
        <end position="1052"/>
    </location>
</feature>
<feature type="domain" description="Laminin G" evidence="15">
    <location>
        <begin position="3039"/>
        <end position="3217"/>
    </location>
</feature>
<reference evidence="19" key="1">
    <citation type="submission" date="2022-01" db="UniProtKB">
        <authorList>
            <consortium name="EnsemblMetazoa"/>
        </authorList>
    </citation>
    <scope>IDENTIFICATION</scope>
</reference>
<feature type="domain" description="Laminin EGF-like" evidence="16">
    <location>
        <begin position="992"/>
        <end position="1039"/>
    </location>
</feature>
<evidence type="ECO:0000259" key="18">
    <source>
        <dbReference type="PROSITE" id="PS51117"/>
    </source>
</evidence>
<keyword evidence="10 13" id="KW-0424">Laminin EGF-like domain</keyword>
<dbReference type="InterPro" id="IPR008979">
    <property type="entry name" value="Galactose-bd-like_sf"/>
</dbReference>
<feature type="disulfide bond" evidence="13">
    <location>
        <begin position="994"/>
        <end position="1011"/>
    </location>
</feature>
<dbReference type="FunFam" id="2.10.25.10:FF:000033">
    <property type="entry name" value="Laminin subunit alpha 2"/>
    <property type="match status" value="1"/>
</dbReference>
<evidence type="ECO:0000256" key="7">
    <source>
        <dbReference type="ARBA" id="ARBA00023054"/>
    </source>
</evidence>
<comment type="subunit">
    <text evidence="11">Laminin is a complex glycoprotein, consisting of three different polypeptide chains (alpha, beta, gamma), which are bound to each other by disulfide bonds into a cross-shaped molecule comprising one long and three short arms with globules at each end.</text>
</comment>
<feature type="disulfide bond" evidence="13">
    <location>
        <begin position="965"/>
        <end position="974"/>
    </location>
</feature>
<dbReference type="GO" id="GO:0007411">
    <property type="term" value="P:axon guidance"/>
    <property type="evidence" value="ECO:0007669"/>
    <property type="project" value="TreeGrafter"/>
</dbReference>
<feature type="disulfide bond" evidence="12">
    <location>
        <begin position="2410"/>
        <end position="2437"/>
    </location>
</feature>
<dbReference type="SUPFAM" id="SSF49785">
    <property type="entry name" value="Galactose-binding domain-like"/>
    <property type="match status" value="1"/>
</dbReference>
<dbReference type="GeneID" id="106666975"/>
<feature type="domain" description="Laminin G" evidence="15">
    <location>
        <begin position="2243"/>
        <end position="2437"/>
    </location>
</feature>
<dbReference type="RefSeq" id="XP_014250026.1">
    <property type="nucleotide sequence ID" value="XM_014394540.2"/>
</dbReference>
<dbReference type="GO" id="GO:0005201">
    <property type="term" value="F:extracellular matrix structural constituent"/>
    <property type="evidence" value="ECO:0007669"/>
    <property type="project" value="TreeGrafter"/>
</dbReference>
<dbReference type="PROSITE" id="PS01248">
    <property type="entry name" value="EGF_LAM_1"/>
    <property type="match status" value="7"/>
</dbReference>
<evidence type="ECO:0000256" key="8">
    <source>
        <dbReference type="ARBA" id="ARBA00023157"/>
    </source>
</evidence>
<dbReference type="Pfam" id="PF02210">
    <property type="entry name" value="Laminin_G_2"/>
    <property type="match status" value="4"/>
</dbReference>
<dbReference type="Pfam" id="PF00054">
    <property type="entry name" value="Laminin_G_1"/>
    <property type="match status" value="1"/>
</dbReference>
<feature type="disulfide bond" evidence="13">
    <location>
        <begin position="1208"/>
        <end position="1217"/>
    </location>
</feature>
<dbReference type="PROSITE" id="PS51117">
    <property type="entry name" value="LAMININ_NTER"/>
    <property type="match status" value="1"/>
</dbReference>
<evidence type="ECO:0000256" key="2">
    <source>
        <dbReference type="ARBA" id="ARBA00022525"/>
    </source>
</evidence>
<dbReference type="PANTHER" id="PTHR10574">
    <property type="entry name" value="NETRIN/LAMININ-RELATED"/>
    <property type="match status" value="1"/>
</dbReference>
<dbReference type="Gene3D" id="2.10.25.10">
    <property type="entry name" value="Laminin"/>
    <property type="match status" value="14"/>
</dbReference>
<evidence type="ECO:0000256" key="12">
    <source>
        <dbReference type="PROSITE-ProRule" id="PRU00122"/>
    </source>
</evidence>
<evidence type="ECO:0000256" key="13">
    <source>
        <dbReference type="PROSITE-ProRule" id="PRU00460"/>
    </source>
</evidence>
<keyword evidence="7 14" id="KW-0175">Coiled coil</keyword>
<feature type="disulfide bond" evidence="13">
    <location>
        <begin position="869"/>
        <end position="878"/>
    </location>
</feature>
<feature type="disulfide bond" evidence="13">
    <location>
        <begin position="944"/>
        <end position="956"/>
    </location>
</feature>
<dbReference type="CTD" id="43946"/>
<feature type="disulfide bond" evidence="12">
    <location>
        <begin position="3007"/>
        <end position="3034"/>
    </location>
</feature>
<evidence type="ECO:0000256" key="5">
    <source>
        <dbReference type="ARBA" id="ARBA00022737"/>
    </source>
</evidence>
<keyword evidence="20" id="KW-1185">Reference proteome</keyword>
<feature type="domain" description="Laminin N-terminal" evidence="18">
    <location>
        <begin position="24"/>
        <end position="261"/>
    </location>
</feature>
<dbReference type="PANTHER" id="PTHR10574:SF428">
    <property type="entry name" value="LAMININ SUBUNIT ALPHA-1-LIKE PROTEIN"/>
    <property type="match status" value="1"/>
</dbReference>
<feature type="disulfide bond" evidence="13">
    <location>
        <begin position="1135"/>
        <end position="1147"/>
    </location>
</feature>
<dbReference type="InterPro" id="IPR000034">
    <property type="entry name" value="Laminin_IV"/>
</dbReference>
<sequence>MLSDLYATVFSFVFLAGVSRSHQKHGGLFPEPVDLAVRGSIWSNGTCGEQGPETFCKLSRGTRPRDLQCGVCDAKSHDKRHPPEYAIDHDSDTWWQSSTLHNGHHNQRVTVTIDLKQVYQVLHIGVRAGPSPRPGNWILERSIDGKHYMPWQYFATNGDECLSKYGIKPSNHHLTRSRDQVPCTTAYSKVSPVEGGEIHVSLTQGWVNSTFYSPEVVEFTKARFVRLSLQKMSSSKTRHVHGSELAKKFYYTIKDILIQGRCHCNGHASKCKHDPLTGEAFCECLHKTTGMFCDECLPLYNQRPWKAGTLKEANPCLKCECNGHADACQYDSGIDTTYSHDGRFLGGGVCLDCQDHTTGVNCEMCEDGWYRPSGVLPNATNPCRPCDCPKDVGSNGLCYKDDSEIAFDRPAGGCICAKGFTGLKCDRCAPGYSHYPFCYPCNCDPRGWLAGSSCEKSCKCKPNVTGEFCEKCQLGFFFLDRDGTVDCRECYCSGVSNSCERALGYSVNEFMSMDKWQVCDLQTSYIVQPHTDPKTNHLLIGDYQMSGIDSYYWMAPLPYRGNKLTSYGSAITFSLSWDIMRGDTSGKATKGPDIVLIGQNGLRIGYGNSWHHERSMNITVPLVEDGWYYVLDTYRDYVTRLRRNHMDVEDFKGEYISREQLLSVLADIKHLLIRAKFHTDQAEGSLLACIMEIGYESGSGSSIGFIEKCDCPPGNIGLSCEQCDFGYTKVTDGIVPVYKVVCSKCNCHNHAATCDATTGQCGKCEHHTTGPLCESCMDGYYGDATKGTHTDCRRCACPLIHDQNNFSPTCKADSLDYVCTDCPEGYSGRHCESCAPGFFGNPEERGSTCKPCNCSGGPCDTLKGHCLTCHGNTHGLKCDKCKDNHYGDPHYGCYPCDCNEIGSEEKDWCDSETGQCKCKEKFYGRTCDRCQTGFGNVSAECLPCQCDSVGAKSSLCDSITGACDCLPGVTGQFCDSCFPEYYGYSSDGCKKCDCDTNGSESRYCDLETGECTCKQHVIGRMCNKCESGYWGLSLVGCVSCDCDPLGSKSISCDLESGQCYCKPGVGGLKCDQCMPKYFNMSSEGCSECEVCNQPGKICDPDTGRCVCPPFTTGITCERCEQHSWGYHPTKGCKPCDCDLIGSYGRKCDPITGKCSCREGYQGDKCQNCVRGYFGLGSCKRCACNIAGTQPQHCHDGICVCDVTGQCPCKDNVFGLQCNQCKDGTFGLREDNPEGCTECFCFGRSAKCRDAGLIWGSIRMNRPRILMVNYDNQTSPNNVIIPVDTKEICYINLAIPGNGGMVKKDARHLNITNNLRIIPGDEGNVEMGVNYLVDAPVYWQLPKQFLGDKLLSYGGFLHFTVESDGEHNFLPHSILTSYPLLQIQGNGKLVLEHFPIIPYTSGHHQVRLHESLWRMKNNPEDVVSREKFMIALQNLQHILIRASGSVGFTETRIRDVSLDTAVPREGNKERTVTGIEICECPRNYNSSSCQDPSIGFYRSKPAIGTASSTIIIELVGEAKPCECNNRSNICDMETGFCKSCLYNTGGRHCDTCAEGFYGDPIANIECLPCPCPTIFRNNAIGCEVYPDDERICYCKEGYTGKYCNRCSYGWFGNPEAGGTCKKCMCNSLGRLDEACDEKSGQCTCINGVTGWDCSKCIDKMHILTEYGCKECTDSCITSLLSQVNEISTRLHNDTYNLLTGTVSPPREPLVKLQNRANELERRWVQTRDNLHLYNELNELLDKEMKVKEKNLHNKIKKLLKPRKHQDSIQEVRSKVFQLKPAFDSIENELSTTKKKLMDVIKGLRNYVERDDEKISTSAMILEAKRILSDIRDKDLQSKRIEAKRILRCCNNSLNDLNFFGDRHEIELLYNRLDELKMKIKDMDKWITDTIDKHDMIQELNVDNQNIINTLKKRINDIEMTAANIKNIMNSTDYMAKVARVYLDELTDDILGIENERVDLKSQNKKVKDLISNVLTFPNLEETVSMAENHAANLMNYSEYYRNVFKTDAGVAMEASKAYDNIAKSVAKAYDAALNATTAAKASYEKAHPNNESDSLLGQSLTSKKYSQELHSTAKQKLKDIIMFKSNMDKTQGKLDTIMASTDGLGHELDIVHKHVDEMEGQLNSIKNIAIKAADKCDEVIEASEDRQDEILELNHNLITNLKTTLHRLEVEDESNMNTARDLIDRSRENTKKIQDFADQMTSSYMKYNEDFEKWNDTISSKLEALRNKITQAHHIANSIRLSMTSIGDNSGSCVRTYQPTHLEPSTMTSVILTYAISSQLRDALLFYLPSSTSEDFVAIEMVNRKMRFAWNVGGGLGEVIHPLHIQTAGDLHKDQHWYRVEAERVSNIGHLKVRPVVVPEGSQLADKPPATNASAPGVGRLDVGPGDRIWVGGADRRHPHLLSTQSGLVGCLHQLFLNGRPIGLWDFSTQNPNSCTACVEGAQEIKDESSYGFSGDGYVVLKPENSGIRNKYLFSVSLRFKTFDSNALLFLGIENSTDRYLSLSLQDGHAVFHISYGQYSSLEMTTVEQYNNGVWHHIEASRFFDRMNKLEKGILKVGSEVRDGAPTVPPNQDIIPDLTVGSYYIGGVPPGEVNNIKNLAGSYLGCMSDIQIDQGGYSLLKNNYWGIQAPCSKKPITVAGFLGNGFLELPSHDLKKKDNFGFVFSTMKRDALLMLSTFEGLNGQLDDKEESTNLIEQEDRQSYYSVSLRRGQIDVRINAGKGEVRLASISSEYADSQFHSVSVTKSGRKLELRVNDKLDAKTVLPDGSNVVKAPGEKGGLYFGGLPAGFNTTGRTFSNMPFVGTIKDVIFNDKVFGFDKPKQFKRVTIGRFGPNDDGLDNEKQTGVMGCRKVSSYSLEPGALRFGDKLNSHVQINLRSAVVQNNFSIGIDFRTFYPNGLLFIIPGGKGHLHHYLMASLKNGRVQVVLKGSRRIHTKGQAVFNDGLWHRMVVEKSEKKLYLKVDTIDTEWSKMTKKTSIGKQMFIGGVAENGVMIPNKLFQKIEGFKGCIRNLKINYIDESLISDKTTHHGVVDQCFPNVERGSYFPGDGYAIYKNKFNIGSLLEFEMEFRTSEMNGILLSVSEPHGYPALSLELHNGKIVMSGDMGDRRPFTVTQEFATEFTACDNKWHSVQVIFVKDKLILMVDNLKQTYWLSDNGHLTEAWTNSPLYIGGIPENASMGTLQSRENFRGCIRNVIISRERKDWTAMAALHSILLSSCPLAD</sequence>
<feature type="disulfide bond" evidence="13">
    <location>
        <begin position="992"/>
        <end position="1004"/>
    </location>
</feature>
<dbReference type="PRINTS" id="PR00011">
    <property type="entry name" value="EGFLAMININ"/>
</dbReference>
<dbReference type="CDD" id="cd00110">
    <property type="entry name" value="LamG"/>
    <property type="match status" value="5"/>
</dbReference>
<keyword evidence="4" id="KW-0732">Signal</keyword>
<evidence type="ECO:0000256" key="4">
    <source>
        <dbReference type="ARBA" id="ARBA00022729"/>
    </source>
</evidence>
<dbReference type="Gene3D" id="2.170.300.10">
    <property type="entry name" value="Tie2 ligand-binding domain superfamily"/>
    <property type="match status" value="1"/>
</dbReference>
<feature type="disulfide bond" evidence="13">
    <location>
        <begin position="946"/>
        <end position="963"/>
    </location>
</feature>
<feature type="coiled-coil region" evidence="14">
    <location>
        <begin position="1906"/>
        <end position="1971"/>
    </location>
</feature>
<dbReference type="OMA" id="TVRQHVH"/>
<feature type="disulfide bond" evidence="13">
    <location>
        <begin position="1061"/>
        <end position="1070"/>
    </location>
</feature>
<feature type="disulfide bond" evidence="13">
    <location>
        <begin position="1551"/>
        <end position="1565"/>
    </location>
</feature>
<dbReference type="Pfam" id="PF24973">
    <property type="entry name" value="EGF_LMN_ATRN"/>
    <property type="match status" value="2"/>
</dbReference>
<dbReference type="SMART" id="SM00181">
    <property type="entry name" value="EGF"/>
    <property type="match status" value="10"/>
</dbReference>
<feature type="domain" description="Laminin EGF-like" evidence="16">
    <location>
        <begin position="745"/>
        <end position="794"/>
    </location>
</feature>
<dbReference type="InterPro" id="IPR056863">
    <property type="entry name" value="LMN_ATRN_NET-like_EGF"/>
</dbReference>
<dbReference type="SMART" id="SM00282">
    <property type="entry name" value="LamG"/>
    <property type="match status" value="5"/>
</dbReference>
<dbReference type="PROSITE" id="PS50027">
    <property type="entry name" value="EGF_LAM_2"/>
    <property type="match status" value="11"/>
</dbReference>
<dbReference type="FunFam" id="2.10.25.10:FF:000188">
    <property type="entry name" value="Laminin subunit gamma 2"/>
    <property type="match status" value="1"/>
</dbReference>
<evidence type="ECO:0000256" key="14">
    <source>
        <dbReference type="SAM" id="Coils"/>
    </source>
</evidence>
<evidence type="ECO:0000256" key="11">
    <source>
        <dbReference type="ARBA" id="ARBA00065619"/>
    </source>
</evidence>
<evidence type="ECO:0000259" key="15">
    <source>
        <dbReference type="PROSITE" id="PS50025"/>
    </source>
</evidence>
<dbReference type="Pfam" id="PF00052">
    <property type="entry name" value="Laminin_B"/>
    <property type="match status" value="2"/>
</dbReference>
<evidence type="ECO:0000256" key="6">
    <source>
        <dbReference type="ARBA" id="ARBA00022869"/>
    </source>
</evidence>
<keyword evidence="3" id="KW-0272">Extracellular matrix</keyword>
<dbReference type="InterPro" id="IPR002049">
    <property type="entry name" value="LE_dom"/>
</dbReference>
<feature type="domain" description="Laminin EGF-like" evidence="16">
    <location>
        <begin position="1181"/>
        <end position="1237"/>
    </location>
</feature>
<feature type="domain" description="Laminin G" evidence="15">
    <location>
        <begin position="2860"/>
        <end position="3034"/>
    </location>
</feature>
<feature type="disulfide bond" evidence="12">
    <location>
        <begin position="3190"/>
        <end position="3217"/>
    </location>
</feature>
<dbReference type="GO" id="GO:0007155">
    <property type="term" value="P:cell adhesion"/>
    <property type="evidence" value="ECO:0007669"/>
    <property type="project" value="UniProtKB-ARBA"/>
</dbReference>
<keyword evidence="9" id="KW-0325">Glycoprotein</keyword>
<dbReference type="GO" id="GO:0009887">
    <property type="term" value="P:animal organ morphogenesis"/>
    <property type="evidence" value="ECO:0007669"/>
    <property type="project" value="TreeGrafter"/>
</dbReference>
<feature type="domain" description="Laminin EGF-like" evidence="16">
    <location>
        <begin position="944"/>
        <end position="991"/>
    </location>
</feature>
<evidence type="ECO:0000256" key="1">
    <source>
        <dbReference type="ARBA" id="ARBA00004302"/>
    </source>
</evidence>
<feature type="domain" description="Laminin EGF-like" evidence="16">
    <location>
        <begin position="1040"/>
        <end position="1087"/>
    </location>
</feature>
<feature type="domain" description="Laminin EGF-like" evidence="16">
    <location>
        <begin position="896"/>
        <end position="943"/>
    </location>
</feature>
<dbReference type="FunFam" id="2.10.25.10:FF:000011">
    <property type="entry name" value="Cadherin EGF LAG seven-pass G-type receptor"/>
    <property type="match status" value="1"/>
</dbReference>
<feature type="disulfide bond" evidence="13">
    <location>
        <begin position="1042"/>
        <end position="1059"/>
    </location>
</feature>
<feature type="disulfide bond" evidence="13">
    <location>
        <begin position="1156"/>
        <end position="1165"/>
    </location>
</feature>
<dbReference type="InterPro" id="IPR013320">
    <property type="entry name" value="ConA-like_dom_sf"/>
</dbReference>
<accession>A0A8I6RTR4</accession>
<feature type="disulfide bond" evidence="13">
    <location>
        <begin position="1013"/>
        <end position="1022"/>
    </location>
</feature>
<dbReference type="PROSITE" id="PS51115">
    <property type="entry name" value="LAMININ_IVA"/>
    <property type="match status" value="2"/>
</dbReference>
<name>A0A8I6RTR4_CIMLE</name>
<dbReference type="InterPro" id="IPR001791">
    <property type="entry name" value="Laminin_G"/>
</dbReference>
<dbReference type="SMART" id="SM00180">
    <property type="entry name" value="EGF_Lam"/>
    <property type="match status" value="17"/>
</dbReference>
<feature type="domain" description="Laminin IV type A" evidence="17">
    <location>
        <begin position="511"/>
        <end position="708"/>
    </location>
</feature>
<feature type="disulfide bond" evidence="13">
    <location>
        <begin position="460"/>
        <end position="469"/>
    </location>
</feature>
<dbReference type="Gene3D" id="2.60.120.260">
    <property type="entry name" value="Galactose-binding domain-like"/>
    <property type="match status" value="1"/>
</dbReference>
<dbReference type="InterPro" id="IPR000742">
    <property type="entry name" value="EGF"/>
</dbReference>
<dbReference type="GO" id="GO:0030054">
    <property type="term" value="C:cell junction"/>
    <property type="evidence" value="ECO:0007669"/>
    <property type="project" value="UniProtKB-ARBA"/>
</dbReference>
<feature type="domain" description="Laminin EGF-like" evidence="16">
    <location>
        <begin position="1088"/>
        <end position="1134"/>
    </location>
</feature>
<keyword evidence="8 13" id="KW-1015">Disulfide bond</keyword>
<feature type="domain" description="Laminin G" evidence="15">
    <location>
        <begin position="2447"/>
        <end position="2630"/>
    </location>
</feature>
<dbReference type="Gene3D" id="2.60.120.200">
    <property type="match status" value="5"/>
</dbReference>
<feature type="disulfide bond" evidence="13">
    <location>
        <begin position="918"/>
        <end position="927"/>
    </location>
</feature>
<dbReference type="SUPFAM" id="SSF57196">
    <property type="entry name" value="EGF/Laminin"/>
    <property type="match status" value="10"/>
</dbReference>
<comment type="subcellular location">
    <subcellularLocation>
        <location evidence="1">Secreted</location>
        <location evidence="1">Extracellular space</location>
        <location evidence="1">Extracellular matrix</location>
        <location evidence="1">Basement membrane</location>
    </subcellularLocation>
</comment>
<dbReference type="Proteomes" id="UP000494040">
    <property type="component" value="Unassembled WGS sequence"/>
</dbReference>
<dbReference type="OrthoDB" id="8545473at2759"/>
<protein>
    <recommendedName>
        <fullName evidence="21">Laminin subunit alpha-1</fullName>
    </recommendedName>
</protein>
<evidence type="ECO:0000256" key="10">
    <source>
        <dbReference type="ARBA" id="ARBA00023292"/>
    </source>
</evidence>
<dbReference type="FunFam" id="2.10.25.10:FF:000074">
    <property type="entry name" value="Laminin subunit alpha"/>
    <property type="match status" value="2"/>
</dbReference>
<evidence type="ECO:0000259" key="16">
    <source>
        <dbReference type="PROSITE" id="PS50027"/>
    </source>
</evidence>
<dbReference type="FunFam" id="2.10.25.10:FF:000069">
    <property type="entry name" value="Laminin subunit alpha 1"/>
    <property type="match status" value="1"/>
</dbReference>
<dbReference type="GO" id="GO:0005604">
    <property type="term" value="C:basement membrane"/>
    <property type="evidence" value="ECO:0007669"/>
    <property type="project" value="UniProtKB-SubCell"/>
</dbReference>
<dbReference type="EnsemblMetazoa" id="XM_014394540.2">
    <property type="protein sequence ID" value="XP_014250026.1"/>
    <property type="gene ID" value="LOC106666975"/>
</dbReference>
<feature type="domain" description="Laminin EGF-like" evidence="16">
    <location>
        <begin position="852"/>
        <end position="895"/>
    </location>
</feature>
<dbReference type="InterPro" id="IPR050440">
    <property type="entry name" value="Laminin/Netrin_ECM"/>
</dbReference>
<feature type="disulfide bond" evidence="13">
    <location>
        <begin position="1107"/>
        <end position="1116"/>
    </location>
</feature>
<proteinExistence type="predicted"/>
<feature type="disulfide bond" evidence="13">
    <location>
        <begin position="764"/>
        <end position="773"/>
    </location>
</feature>
<evidence type="ECO:0000256" key="9">
    <source>
        <dbReference type="ARBA" id="ARBA00023180"/>
    </source>
</evidence>
<feature type="disulfide bond" evidence="13">
    <location>
        <begin position="1181"/>
        <end position="1193"/>
    </location>
</feature>
<dbReference type="InterPro" id="IPR008211">
    <property type="entry name" value="Laminin_N"/>
</dbReference>
<dbReference type="FunFam" id="2.60.120.200:FF:000200">
    <property type="entry name" value="Laminin subunit alpha-3"/>
    <property type="match status" value="1"/>
</dbReference>
<feature type="disulfide bond" evidence="13">
    <location>
        <begin position="1137"/>
        <end position="1154"/>
    </location>
</feature>